<feature type="domain" description="DUF5666" evidence="2">
    <location>
        <begin position="31"/>
        <end position="96"/>
    </location>
</feature>
<keyword evidence="4" id="KW-1185">Reference proteome</keyword>
<feature type="signal peptide" evidence="1">
    <location>
        <begin position="1"/>
        <end position="24"/>
    </location>
</feature>
<reference evidence="3 4" key="1">
    <citation type="journal article" date="2021" name="Microorganisms">
        <title>Acidisoma silvae sp. nov. and Acidisomacellulosilytica sp. nov., Two Acidophilic Bacteria Isolated from Decaying Wood, Hydrolyzing Cellulose and Producing Poly-3-hydroxybutyrate.</title>
        <authorList>
            <person name="Mieszkin S."/>
            <person name="Pouder E."/>
            <person name="Uroz S."/>
            <person name="Simon-Colin C."/>
            <person name="Alain K."/>
        </authorList>
    </citation>
    <scope>NUCLEOTIDE SEQUENCE [LARGE SCALE GENOMIC DNA]</scope>
    <source>
        <strain evidence="3 4">HW T5.17</strain>
    </source>
</reference>
<feature type="chain" id="PRO_5037293334" description="DUF5666 domain-containing protein" evidence="1">
    <location>
        <begin position="25"/>
        <end position="202"/>
    </location>
</feature>
<proteinExistence type="predicted"/>
<dbReference type="EMBL" id="JAESVA010000015">
    <property type="protein sequence ID" value="MCB8883672.1"/>
    <property type="molecule type" value="Genomic_DNA"/>
</dbReference>
<dbReference type="Pfam" id="PF18914">
    <property type="entry name" value="DUF5666"/>
    <property type="match status" value="1"/>
</dbReference>
<evidence type="ECO:0000313" key="3">
    <source>
        <dbReference type="EMBL" id="MCB8883672.1"/>
    </source>
</evidence>
<evidence type="ECO:0000313" key="4">
    <source>
        <dbReference type="Proteomes" id="UP000721844"/>
    </source>
</evidence>
<keyword evidence="1" id="KW-0732">Signal</keyword>
<dbReference type="Proteomes" id="UP000721844">
    <property type="component" value="Unassembled WGS sequence"/>
</dbReference>
<accession>A0A963Z6C1</accession>
<comment type="caution">
    <text evidence="3">The sequence shown here is derived from an EMBL/GenBank/DDBJ whole genome shotgun (WGS) entry which is preliminary data.</text>
</comment>
<name>A0A963Z6C1_9PROT</name>
<sequence>MKNLVLACVATLSLIAVDAGKVQAQTLSRVRGIVTALKGDVAQITTHQGNIIAVNLSANTKFADVTYAKISDIKPGSFIGTAAVPQPDGSLKALEVHVFAAALRGSGEGTRAWQGDGRKGSMTNGTVGDLVVTNGRTMTVSYRGGQKKIVVPSDVPIVFIDAGSLADLTPGEHIIVFGENGTDGTLAAERVLIGRNGLVPPM</sequence>
<protein>
    <recommendedName>
        <fullName evidence="2">DUF5666 domain-containing protein</fullName>
    </recommendedName>
</protein>
<dbReference type="RefSeq" id="WP_227310351.1">
    <property type="nucleotide sequence ID" value="NZ_JAESVA010000015.1"/>
</dbReference>
<dbReference type="InterPro" id="IPR043724">
    <property type="entry name" value="DUF5666"/>
</dbReference>
<evidence type="ECO:0000256" key="1">
    <source>
        <dbReference type="SAM" id="SignalP"/>
    </source>
</evidence>
<gene>
    <name evidence="3" type="ORF">ACELLULO517_25710</name>
</gene>
<evidence type="ECO:0000259" key="2">
    <source>
        <dbReference type="Pfam" id="PF18914"/>
    </source>
</evidence>
<organism evidence="3 4">
    <name type="scientific">Acidisoma cellulosilyticum</name>
    <dbReference type="NCBI Taxonomy" id="2802395"/>
    <lineage>
        <taxon>Bacteria</taxon>
        <taxon>Pseudomonadati</taxon>
        <taxon>Pseudomonadota</taxon>
        <taxon>Alphaproteobacteria</taxon>
        <taxon>Acetobacterales</taxon>
        <taxon>Acidocellaceae</taxon>
        <taxon>Acidisoma</taxon>
    </lineage>
</organism>
<dbReference type="AlphaFoldDB" id="A0A963Z6C1"/>